<dbReference type="PANTHER" id="PTHR46797:SF23">
    <property type="entry name" value="HTH-TYPE TRANSCRIPTIONAL REGULATOR SUTR"/>
    <property type="match status" value="1"/>
</dbReference>
<protein>
    <recommendedName>
        <fullName evidence="4">HTH cro/C1-type domain-containing protein</fullName>
    </recommendedName>
</protein>
<dbReference type="RefSeq" id="WP_103976108.1">
    <property type="nucleotide sequence ID" value="NZ_PGLV01000001.1"/>
</dbReference>
<dbReference type="Gene3D" id="1.10.260.40">
    <property type="entry name" value="lambda repressor-like DNA-binding domains"/>
    <property type="match status" value="1"/>
</dbReference>
<sequence>MDRLVKLIGMQIRLLRKSKNLSQEELAFRAEVHPTYIGQVERGEKNLTISSLYQITNALEVSLDDFFSVIEPNQSSQENLPYQLIIKLLQDVSIADQEKLYNIIKEIVEFKKPS</sequence>
<keyword evidence="2" id="KW-0238">DNA-binding</keyword>
<dbReference type="InterPro" id="IPR050807">
    <property type="entry name" value="TransReg_Diox_bact_type"/>
</dbReference>
<feature type="domain" description="HTH cro/C1-type" evidence="4">
    <location>
        <begin position="12"/>
        <end position="66"/>
    </location>
</feature>
<evidence type="ECO:0000259" key="4">
    <source>
        <dbReference type="PROSITE" id="PS50943"/>
    </source>
</evidence>
<keyword evidence="1" id="KW-0805">Transcription regulation</keyword>
<dbReference type="Proteomes" id="UP000237319">
    <property type="component" value="Unassembled WGS sequence"/>
</dbReference>
<keyword evidence="6" id="KW-1185">Reference proteome</keyword>
<dbReference type="GO" id="GO:0003677">
    <property type="term" value="F:DNA binding"/>
    <property type="evidence" value="ECO:0007669"/>
    <property type="project" value="UniProtKB-KW"/>
</dbReference>
<name>A0A2S5CXE4_LYSSH</name>
<organism evidence="5 6">
    <name type="scientific">Lysinibacillus sphaericus</name>
    <name type="common">Bacillus sphaericus</name>
    <dbReference type="NCBI Taxonomy" id="1421"/>
    <lineage>
        <taxon>Bacteria</taxon>
        <taxon>Bacillati</taxon>
        <taxon>Bacillota</taxon>
        <taxon>Bacilli</taxon>
        <taxon>Bacillales</taxon>
        <taxon>Bacillaceae</taxon>
        <taxon>Lysinibacillus</taxon>
    </lineage>
</organism>
<accession>A0A2S5CXE4</accession>
<dbReference type="GO" id="GO:0003700">
    <property type="term" value="F:DNA-binding transcription factor activity"/>
    <property type="evidence" value="ECO:0007669"/>
    <property type="project" value="TreeGrafter"/>
</dbReference>
<dbReference type="PROSITE" id="PS50943">
    <property type="entry name" value="HTH_CROC1"/>
    <property type="match status" value="1"/>
</dbReference>
<dbReference type="SUPFAM" id="SSF47413">
    <property type="entry name" value="lambda repressor-like DNA-binding domains"/>
    <property type="match status" value="1"/>
</dbReference>
<proteinExistence type="predicted"/>
<comment type="caution">
    <text evidence="5">The sequence shown here is derived from an EMBL/GenBank/DDBJ whole genome shotgun (WGS) entry which is preliminary data.</text>
</comment>
<evidence type="ECO:0000313" key="5">
    <source>
        <dbReference type="EMBL" id="POZ55427.1"/>
    </source>
</evidence>
<evidence type="ECO:0000256" key="2">
    <source>
        <dbReference type="ARBA" id="ARBA00023125"/>
    </source>
</evidence>
<evidence type="ECO:0000256" key="1">
    <source>
        <dbReference type="ARBA" id="ARBA00023015"/>
    </source>
</evidence>
<dbReference type="Pfam" id="PF01381">
    <property type="entry name" value="HTH_3"/>
    <property type="match status" value="1"/>
</dbReference>
<reference evidence="5 6" key="1">
    <citation type="submission" date="2017-11" db="EMBL/GenBank/DDBJ databases">
        <title>Genome sequence of Lysinibacillus sphaericus, a lignin-degrading bacteria isolated from municipal solid waste soil.</title>
        <authorList>
            <person name="Persinoti G.F."/>
            <person name="Paixao D.A."/>
            <person name="Bugg T.D."/>
            <person name="Squina F.M."/>
        </authorList>
    </citation>
    <scope>NUCLEOTIDE SEQUENCE [LARGE SCALE GENOMIC DNA]</scope>
    <source>
        <strain evidence="5 6">A1</strain>
    </source>
</reference>
<evidence type="ECO:0000256" key="3">
    <source>
        <dbReference type="ARBA" id="ARBA00023163"/>
    </source>
</evidence>
<dbReference type="AlphaFoldDB" id="A0A2S5CXE4"/>
<gene>
    <name evidence="5" type="ORF">LYSIN_00210</name>
</gene>
<evidence type="ECO:0000313" key="6">
    <source>
        <dbReference type="Proteomes" id="UP000237319"/>
    </source>
</evidence>
<dbReference type="InterPro" id="IPR010982">
    <property type="entry name" value="Lambda_DNA-bd_dom_sf"/>
</dbReference>
<dbReference type="EMBL" id="PGLV01000001">
    <property type="protein sequence ID" value="POZ55427.1"/>
    <property type="molecule type" value="Genomic_DNA"/>
</dbReference>
<dbReference type="InterPro" id="IPR001387">
    <property type="entry name" value="Cro/C1-type_HTH"/>
</dbReference>
<dbReference type="SMART" id="SM00530">
    <property type="entry name" value="HTH_XRE"/>
    <property type="match status" value="1"/>
</dbReference>
<dbReference type="PANTHER" id="PTHR46797">
    <property type="entry name" value="HTH-TYPE TRANSCRIPTIONAL REGULATOR"/>
    <property type="match status" value="1"/>
</dbReference>
<dbReference type="CDD" id="cd00093">
    <property type="entry name" value="HTH_XRE"/>
    <property type="match status" value="1"/>
</dbReference>
<keyword evidence="3" id="KW-0804">Transcription</keyword>
<dbReference type="GO" id="GO:0005829">
    <property type="term" value="C:cytosol"/>
    <property type="evidence" value="ECO:0007669"/>
    <property type="project" value="TreeGrafter"/>
</dbReference>